<evidence type="ECO:0000256" key="6">
    <source>
        <dbReference type="ARBA" id="ARBA00023004"/>
    </source>
</evidence>
<dbReference type="NCBIfam" id="TIGR00089">
    <property type="entry name" value="MiaB/RimO family radical SAM methylthiotransferase"/>
    <property type="match status" value="1"/>
</dbReference>
<dbReference type="Pfam" id="PF00919">
    <property type="entry name" value="UPF0004"/>
    <property type="match status" value="1"/>
</dbReference>
<dbReference type="InterPro" id="IPR020612">
    <property type="entry name" value="Methylthiotransferase_CS"/>
</dbReference>
<dbReference type="AlphaFoldDB" id="A0A1T4NZ90"/>
<proteinExistence type="predicted"/>
<sequence>MSEIIHFETLGCKLNQVESEGAASAFKNAGFEISMSPFSAATAENLSVKLCVVNTCTVTAKAEQKARRIIRLLLTKCPKSAVLVTGCYAQNSRDEILAIGKKICVLGGQYKGHLADVPEILKQNPQLYGEELAAFIQKSFETIYKTAGKNQIQEPFRLVPDDFAHHSRSSLKIQDGCNCVCTYCAIRLARGKSVSLDAEEAIRRVQKLEEKGQNEVVITTVNISQYHGRYKDGFVNFAGLLRLFLQNTKSIRFRISSLYPEIVDEELAQIISDSRVCPHFHLSVQSGSDSVLARMKRPYKIEAVYKACALLKKAKKNPFLACDIIAGFPGETDEDFELTLKMLSDCGFAFVHAFPFSARPNTEAFSMRPMVPNSVAGKRIEALEAFNNKSKSEYIASFEGQVLEAVCETVHRPKIFADRIVVHAVTGNFLHCKLVFGTNEKLPEPGSLIKVKILRPLSKNEISGESDTLAVLEENS</sequence>
<dbReference type="GeneID" id="303367630"/>
<dbReference type="PROSITE" id="PS51449">
    <property type="entry name" value="MTTASE_N"/>
    <property type="match status" value="1"/>
</dbReference>
<dbReference type="OrthoDB" id="9805215at2"/>
<dbReference type="SFLD" id="SFLDS00029">
    <property type="entry name" value="Radical_SAM"/>
    <property type="match status" value="1"/>
</dbReference>
<protein>
    <submittedName>
        <fullName evidence="10">Threonylcarbamoyladenosine tRNA methylthiotransferase MtaB</fullName>
    </submittedName>
</protein>
<evidence type="ECO:0000256" key="4">
    <source>
        <dbReference type="ARBA" id="ARBA00022691"/>
    </source>
</evidence>
<dbReference type="PROSITE" id="PS01278">
    <property type="entry name" value="MTTASE_RADICAL"/>
    <property type="match status" value="1"/>
</dbReference>
<dbReference type="InterPro" id="IPR023404">
    <property type="entry name" value="rSAM_horseshoe"/>
</dbReference>
<feature type="domain" description="Radical SAM core" evidence="9">
    <location>
        <begin position="163"/>
        <end position="393"/>
    </location>
</feature>
<evidence type="ECO:0000259" key="8">
    <source>
        <dbReference type="PROSITE" id="PS51449"/>
    </source>
</evidence>
<feature type="domain" description="MTTase N-terminal" evidence="8">
    <location>
        <begin position="3"/>
        <end position="126"/>
    </location>
</feature>
<keyword evidence="6" id="KW-0408">Iron</keyword>
<dbReference type="InterPro" id="IPR038135">
    <property type="entry name" value="Methylthiotransferase_N_sf"/>
</dbReference>
<dbReference type="Pfam" id="PF04055">
    <property type="entry name" value="Radical_SAM"/>
    <property type="match status" value="1"/>
</dbReference>
<dbReference type="InterPro" id="IPR007197">
    <property type="entry name" value="rSAM"/>
</dbReference>
<keyword evidence="4" id="KW-0949">S-adenosyl-L-methionine</keyword>
<evidence type="ECO:0000256" key="2">
    <source>
        <dbReference type="ARBA" id="ARBA00022485"/>
    </source>
</evidence>
<dbReference type="InterPro" id="IPR006638">
    <property type="entry name" value="Elp3/MiaA/NifB-like_rSAM"/>
</dbReference>
<keyword evidence="7" id="KW-0411">Iron-sulfur</keyword>
<name>A0A1T4NZ90_9SPIR</name>
<dbReference type="CDD" id="cd01335">
    <property type="entry name" value="Radical_SAM"/>
    <property type="match status" value="1"/>
</dbReference>
<gene>
    <name evidence="10" type="ORF">SAMN02745152_01396</name>
</gene>
<comment type="cofactor">
    <cofactor evidence="1">
        <name>[4Fe-4S] cluster</name>
        <dbReference type="ChEBI" id="CHEBI:49883"/>
    </cofactor>
</comment>
<dbReference type="RefSeq" id="WP_078931134.1">
    <property type="nucleotide sequence ID" value="NZ_CAMCOW010000085.1"/>
</dbReference>
<keyword evidence="11" id="KW-1185">Reference proteome</keyword>
<keyword evidence="3 10" id="KW-0808">Transferase</keyword>
<dbReference type="SUPFAM" id="SSF102114">
    <property type="entry name" value="Radical SAM enzymes"/>
    <property type="match status" value="1"/>
</dbReference>
<keyword evidence="2" id="KW-0004">4Fe-4S</keyword>
<evidence type="ECO:0000256" key="3">
    <source>
        <dbReference type="ARBA" id="ARBA00022679"/>
    </source>
</evidence>
<evidence type="ECO:0000313" key="11">
    <source>
        <dbReference type="Proteomes" id="UP000190395"/>
    </source>
</evidence>
<dbReference type="EMBL" id="FUXC01000007">
    <property type="protein sequence ID" value="SJZ84422.1"/>
    <property type="molecule type" value="Genomic_DNA"/>
</dbReference>
<dbReference type="InterPro" id="IPR005839">
    <property type="entry name" value="Methylthiotransferase"/>
</dbReference>
<dbReference type="PANTHER" id="PTHR11918">
    <property type="entry name" value="RADICAL SAM PROTEINS"/>
    <property type="match status" value="1"/>
</dbReference>
<dbReference type="GO" id="GO:0051539">
    <property type="term" value="F:4 iron, 4 sulfur cluster binding"/>
    <property type="evidence" value="ECO:0007669"/>
    <property type="project" value="UniProtKB-KW"/>
</dbReference>
<evidence type="ECO:0000259" key="9">
    <source>
        <dbReference type="PROSITE" id="PS51918"/>
    </source>
</evidence>
<dbReference type="PANTHER" id="PTHR11918:SF45">
    <property type="entry name" value="THREONYLCARBAMOYLADENOSINE TRNA METHYLTHIOTRANSFERASE"/>
    <property type="match status" value="1"/>
</dbReference>
<evidence type="ECO:0000256" key="1">
    <source>
        <dbReference type="ARBA" id="ARBA00001966"/>
    </source>
</evidence>
<reference evidence="10 11" key="1">
    <citation type="submission" date="2017-02" db="EMBL/GenBank/DDBJ databases">
        <authorList>
            <person name="Peterson S.W."/>
        </authorList>
    </citation>
    <scope>NUCLEOTIDE SEQUENCE [LARGE SCALE GENOMIC DNA]</scope>
    <source>
        <strain evidence="10 11">ATCC BAA-909</strain>
    </source>
</reference>
<dbReference type="Gene3D" id="3.40.50.12160">
    <property type="entry name" value="Methylthiotransferase, N-terminal domain"/>
    <property type="match status" value="1"/>
</dbReference>
<organism evidence="10 11">
    <name type="scientific">Treponema berlinense</name>
    <dbReference type="NCBI Taxonomy" id="225004"/>
    <lineage>
        <taxon>Bacteria</taxon>
        <taxon>Pseudomonadati</taxon>
        <taxon>Spirochaetota</taxon>
        <taxon>Spirochaetia</taxon>
        <taxon>Spirochaetales</taxon>
        <taxon>Treponemataceae</taxon>
        <taxon>Treponema</taxon>
    </lineage>
</organism>
<dbReference type="InterPro" id="IPR006467">
    <property type="entry name" value="MiaB-like_bact"/>
</dbReference>
<dbReference type="Gene3D" id="3.80.30.20">
    <property type="entry name" value="tm_1862 like domain"/>
    <property type="match status" value="1"/>
</dbReference>
<evidence type="ECO:0000313" key="10">
    <source>
        <dbReference type="EMBL" id="SJZ84422.1"/>
    </source>
</evidence>
<dbReference type="SMART" id="SM00729">
    <property type="entry name" value="Elp3"/>
    <property type="match status" value="1"/>
</dbReference>
<dbReference type="Proteomes" id="UP000190395">
    <property type="component" value="Unassembled WGS sequence"/>
</dbReference>
<dbReference type="GO" id="GO:0035598">
    <property type="term" value="F:tRNA (N(6)-L-threonylcarbamoyladenosine(37)-C(2))-methylthiotransferase activity"/>
    <property type="evidence" value="ECO:0007669"/>
    <property type="project" value="TreeGrafter"/>
</dbReference>
<dbReference type="InterPro" id="IPR013848">
    <property type="entry name" value="Methylthiotransferase_N"/>
</dbReference>
<dbReference type="STRING" id="225004.SAMN02745152_01396"/>
<evidence type="ECO:0000256" key="7">
    <source>
        <dbReference type="ARBA" id="ARBA00023014"/>
    </source>
</evidence>
<dbReference type="SFLD" id="SFLDG01082">
    <property type="entry name" value="B12-binding_domain_containing"/>
    <property type="match status" value="1"/>
</dbReference>
<keyword evidence="5" id="KW-0479">Metal-binding</keyword>
<accession>A0A1T4NZ90</accession>
<dbReference type="PROSITE" id="PS51918">
    <property type="entry name" value="RADICAL_SAM"/>
    <property type="match status" value="1"/>
</dbReference>
<dbReference type="GO" id="GO:0046872">
    <property type="term" value="F:metal ion binding"/>
    <property type="evidence" value="ECO:0007669"/>
    <property type="project" value="UniProtKB-KW"/>
</dbReference>
<dbReference type="InterPro" id="IPR058240">
    <property type="entry name" value="rSAM_sf"/>
</dbReference>
<dbReference type="NCBIfam" id="TIGR01579">
    <property type="entry name" value="MiaB-like-C"/>
    <property type="match status" value="1"/>
</dbReference>
<evidence type="ECO:0000256" key="5">
    <source>
        <dbReference type="ARBA" id="ARBA00022723"/>
    </source>
</evidence>